<evidence type="ECO:0000313" key="3">
    <source>
        <dbReference type="Proteomes" id="UP000006575"/>
    </source>
</evidence>
<feature type="region of interest" description="Disordered" evidence="1">
    <location>
        <begin position="109"/>
        <end position="131"/>
    </location>
</feature>
<geneLocation type="plasmid" evidence="2 3">
    <name>pRL11</name>
</geneLocation>
<protein>
    <submittedName>
        <fullName evidence="2">Uncharacterized protein</fullName>
    </submittedName>
</protein>
<dbReference type="EnsemblBacteria" id="CAK03198">
    <property type="protein sequence ID" value="CAK03198"/>
    <property type="gene ID" value="pRL110251"/>
</dbReference>
<dbReference type="KEGG" id="rle:pRL110251"/>
<evidence type="ECO:0000313" key="2">
    <source>
        <dbReference type="EMBL" id="CAK03198.1"/>
    </source>
</evidence>
<dbReference type="EMBL" id="AM236085">
    <property type="protein sequence ID" value="CAK03198.1"/>
    <property type="molecule type" value="Genomic_DNA"/>
</dbReference>
<dbReference type="RefSeq" id="WP_011654999.1">
    <property type="nucleotide sequence ID" value="NC_008384.1"/>
</dbReference>
<name>Q1M6D7_RHIJ3</name>
<sequence>MKARIYFKIDMTGVRIEDVLDSYNPVGQWPSVNAGSTKEISPTDIGGIGTVDIHGKGVSNSIDYYERTNLRHGERYDFPPSASSALDEIPQFGNLGELAREIDKILKNTPSPAAKSSRAAKLSLSAPKGPK</sequence>
<dbReference type="GeneID" id="303210950"/>
<keyword evidence="3" id="KW-1185">Reference proteome</keyword>
<reference evidence="2 3" key="1">
    <citation type="journal article" date="2006" name="Genome Biol.">
        <title>The genome of Rhizobium leguminosarum has recognizable core and accessory components.</title>
        <authorList>
            <person name="Young J.W."/>
            <person name="Crossman L.C."/>
            <person name="Johnston A.W.B."/>
            <person name="Thomson N.R."/>
            <person name="Ghazoui Z.F."/>
            <person name="Hull K.H."/>
            <person name="Wexler M."/>
            <person name="Curson A.R.J."/>
            <person name="Todd J.D."/>
            <person name="Poole P.S."/>
            <person name="Mauchline T.H."/>
            <person name="East A.K."/>
            <person name="Quail M.A."/>
            <person name="Churcher C."/>
            <person name="Arrowsmith C."/>
            <person name="Cherevach A."/>
            <person name="Chillingworth T."/>
            <person name="Clarke K."/>
            <person name="Cronin A."/>
            <person name="Davis P."/>
            <person name="Fraser A."/>
            <person name="Hance Z."/>
            <person name="Hauser H."/>
            <person name="Jagels K."/>
            <person name="Moule S."/>
            <person name="Mungall K."/>
            <person name="Norbertczak H."/>
            <person name="Rabbinowitsch E."/>
            <person name="Sanders M."/>
            <person name="Simmonds M."/>
            <person name="Whitehead S."/>
            <person name="Parkhill J."/>
        </authorList>
    </citation>
    <scope>NUCLEOTIDE SEQUENCE [LARGE SCALE GENOMIC DNA]</scope>
    <source>
        <strain evidence="3">DSM 114642 / LMG 32736 / 3841</strain>
    </source>
</reference>
<dbReference type="AlphaFoldDB" id="Q1M6D7"/>
<dbReference type="Proteomes" id="UP000006575">
    <property type="component" value="Plasmid pRL11"/>
</dbReference>
<proteinExistence type="predicted"/>
<gene>
    <name evidence="2" type="ordered locus">pRL110251</name>
</gene>
<keyword evidence="2" id="KW-0614">Plasmid</keyword>
<evidence type="ECO:0000256" key="1">
    <source>
        <dbReference type="SAM" id="MobiDB-lite"/>
    </source>
</evidence>
<feature type="compositionally biased region" description="Low complexity" evidence="1">
    <location>
        <begin position="110"/>
        <end position="131"/>
    </location>
</feature>
<dbReference type="HOGENOM" id="CLU_1925886_0_0_5"/>
<accession>Q1M6D7</accession>
<organism evidence="2 3">
    <name type="scientific">Rhizobium johnstonii (strain DSM 114642 / LMG 32736 / 3841)</name>
    <name type="common">Rhizobium leguminosarum bv. viciae</name>
    <dbReference type="NCBI Taxonomy" id="216596"/>
    <lineage>
        <taxon>Bacteria</taxon>
        <taxon>Pseudomonadati</taxon>
        <taxon>Pseudomonadota</taxon>
        <taxon>Alphaproteobacteria</taxon>
        <taxon>Hyphomicrobiales</taxon>
        <taxon>Rhizobiaceae</taxon>
        <taxon>Rhizobium/Agrobacterium group</taxon>
        <taxon>Rhizobium</taxon>
        <taxon>Rhizobium johnstonii</taxon>
    </lineage>
</organism>